<evidence type="ECO:0000256" key="9">
    <source>
        <dbReference type="ARBA" id="ARBA00023316"/>
    </source>
</evidence>
<evidence type="ECO:0000256" key="2">
    <source>
        <dbReference type="ARBA" id="ARBA00004776"/>
    </source>
</evidence>
<feature type="region of interest" description="Disordered" evidence="12">
    <location>
        <begin position="74"/>
        <end position="206"/>
    </location>
</feature>
<evidence type="ECO:0000256" key="1">
    <source>
        <dbReference type="ARBA" id="ARBA00001947"/>
    </source>
</evidence>
<evidence type="ECO:0000256" key="7">
    <source>
        <dbReference type="ARBA" id="ARBA00022833"/>
    </source>
</evidence>
<keyword evidence="8" id="KW-0482">Metalloprotease</keyword>
<keyword evidence="15" id="KW-1185">Reference proteome</keyword>
<keyword evidence="7" id="KW-0862">Zinc</keyword>
<dbReference type="SUPFAM" id="SSF55166">
    <property type="entry name" value="Hedgehog/DD-peptidase"/>
    <property type="match status" value="1"/>
</dbReference>
<evidence type="ECO:0000256" key="12">
    <source>
        <dbReference type="SAM" id="MobiDB-lite"/>
    </source>
</evidence>
<protein>
    <recommendedName>
        <fullName evidence="11">Murein endopeptidase K</fullName>
    </recommendedName>
</protein>
<reference evidence="14 15" key="1">
    <citation type="submission" date="2024-09" db="EMBL/GenBank/DDBJ databases">
        <authorList>
            <person name="Sun Q."/>
            <person name="Mori K."/>
        </authorList>
    </citation>
    <scope>NUCLEOTIDE SEQUENCE [LARGE SCALE GENOMIC DNA]</scope>
    <source>
        <strain evidence="14 15">CCM 8543</strain>
    </source>
</reference>
<evidence type="ECO:0000256" key="5">
    <source>
        <dbReference type="ARBA" id="ARBA00022729"/>
    </source>
</evidence>
<gene>
    <name evidence="14" type="ORF">ACFFJ2_05155</name>
</gene>
<evidence type="ECO:0000256" key="10">
    <source>
        <dbReference type="ARBA" id="ARBA00093448"/>
    </source>
</evidence>
<evidence type="ECO:0000256" key="4">
    <source>
        <dbReference type="ARBA" id="ARBA00022723"/>
    </source>
</evidence>
<keyword evidence="14" id="KW-0121">Carboxypeptidase</keyword>
<dbReference type="InterPro" id="IPR009045">
    <property type="entry name" value="Zn_M74/Hedgehog-like"/>
</dbReference>
<dbReference type="PANTHER" id="PTHR37425:SF1">
    <property type="entry name" value="OUTER MEMBRANE PROTEIN"/>
    <property type="match status" value="1"/>
</dbReference>
<dbReference type="Gene3D" id="3.30.1380.10">
    <property type="match status" value="1"/>
</dbReference>
<proteinExistence type="inferred from homology"/>
<keyword evidence="4" id="KW-0479">Metal-binding</keyword>
<comment type="similarity">
    <text evidence="10">Belongs to the peptidase M15 family.</text>
</comment>
<evidence type="ECO:0000259" key="13">
    <source>
        <dbReference type="Pfam" id="PF08291"/>
    </source>
</evidence>
<organism evidence="14 15">
    <name type="scientific">Chelativorans intermedius</name>
    <dbReference type="NCBI Taxonomy" id="515947"/>
    <lineage>
        <taxon>Bacteria</taxon>
        <taxon>Pseudomonadati</taxon>
        <taxon>Pseudomonadota</taxon>
        <taxon>Alphaproteobacteria</taxon>
        <taxon>Hyphomicrobiales</taxon>
        <taxon>Phyllobacteriaceae</taxon>
        <taxon>Chelativorans</taxon>
    </lineage>
</organism>
<dbReference type="InterPro" id="IPR010275">
    <property type="entry name" value="MepK"/>
</dbReference>
<keyword evidence="9" id="KW-0961">Cell wall biogenesis/degradation</keyword>
<keyword evidence="5" id="KW-0732">Signal</keyword>
<accession>A0ABV6D584</accession>
<dbReference type="PANTHER" id="PTHR37425">
    <property type="match status" value="1"/>
</dbReference>
<evidence type="ECO:0000313" key="14">
    <source>
        <dbReference type="EMBL" id="MFC0207787.1"/>
    </source>
</evidence>
<dbReference type="InterPro" id="IPR013230">
    <property type="entry name" value="Peptidase_M15A_C"/>
</dbReference>
<evidence type="ECO:0000313" key="15">
    <source>
        <dbReference type="Proteomes" id="UP001589755"/>
    </source>
</evidence>
<comment type="pathway">
    <text evidence="2">Cell wall biogenesis; cell wall polysaccharide biosynthesis.</text>
</comment>
<evidence type="ECO:0000256" key="6">
    <source>
        <dbReference type="ARBA" id="ARBA00022801"/>
    </source>
</evidence>
<evidence type="ECO:0000256" key="3">
    <source>
        <dbReference type="ARBA" id="ARBA00022670"/>
    </source>
</evidence>
<evidence type="ECO:0000256" key="11">
    <source>
        <dbReference type="ARBA" id="ARBA00093666"/>
    </source>
</evidence>
<keyword evidence="6" id="KW-0378">Hydrolase</keyword>
<dbReference type="Pfam" id="PF08291">
    <property type="entry name" value="Peptidase_M15_3"/>
    <property type="match status" value="1"/>
</dbReference>
<feature type="compositionally biased region" description="Basic and acidic residues" evidence="12">
    <location>
        <begin position="121"/>
        <end position="133"/>
    </location>
</feature>
<sequence>MIARGPAAVGKSAHCDSARWRTVGAVIACAVLASCAASSDPAVELGLAPASQELSGEDAGGAGLHEVALVGAGEIHPSPRPDETTAEASQAKEAATDTAGLSELPSEGEEQEAARPPAPEKAADSPRPPDKRGFLASLFTSASTPSADARPEDADETVATSKVTSPEEETQRADPPAAAEKEDGDGAPKQVAEAAPEDGEQEDRPAKRGFLAAFFSPAEAAPREHDPFDSAVAEAAVAEPQEPDTAEKPKVTLAAGGDARLVRASFSGEALPGVRENEALFDIVRKSEIGDISDLYEQEATYEVASAAGLARLAPHGLLKQRESVDVSCFKPALVRMLKNIERHYGKRVVVTSGYRSPEYNRRVRGARNSMHMYCAAADIQVPGVSKWELARYVRALPGRGGVGTYCHTKSVHVDIGPERDWNWRCRRKR</sequence>
<dbReference type="Proteomes" id="UP001589755">
    <property type="component" value="Unassembled WGS sequence"/>
</dbReference>
<dbReference type="GO" id="GO:0004180">
    <property type="term" value="F:carboxypeptidase activity"/>
    <property type="evidence" value="ECO:0007669"/>
    <property type="project" value="UniProtKB-KW"/>
</dbReference>
<dbReference type="PROSITE" id="PS51257">
    <property type="entry name" value="PROKAR_LIPOPROTEIN"/>
    <property type="match status" value="1"/>
</dbReference>
<feature type="domain" description="Peptidase M15A C-terminal" evidence="13">
    <location>
        <begin position="312"/>
        <end position="415"/>
    </location>
</feature>
<keyword evidence="3" id="KW-0645">Protease</keyword>
<evidence type="ECO:0000256" key="8">
    <source>
        <dbReference type="ARBA" id="ARBA00023049"/>
    </source>
</evidence>
<dbReference type="RefSeq" id="WP_261518734.1">
    <property type="nucleotide sequence ID" value="NZ_JAODNW010000001.1"/>
</dbReference>
<comment type="caution">
    <text evidence="14">The sequence shown here is derived from an EMBL/GenBank/DDBJ whole genome shotgun (WGS) entry which is preliminary data.</text>
</comment>
<name>A0ABV6D584_9HYPH</name>
<comment type="cofactor">
    <cofactor evidence="1">
        <name>Zn(2+)</name>
        <dbReference type="ChEBI" id="CHEBI:29105"/>
    </cofactor>
</comment>
<dbReference type="EMBL" id="JBHLXD010000006">
    <property type="protein sequence ID" value="MFC0207787.1"/>
    <property type="molecule type" value="Genomic_DNA"/>
</dbReference>